<evidence type="ECO:0000313" key="3">
    <source>
        <dbReference type="EMBL" id="MBB4935419.1"/>
    </source>
</evidence>
<organism evidence="3 4">
    <name type="scientific">Lipingzhangella halophila</name>
    <dbReference type="NCBI Taxonomy" id="1783352"/>
    <lineage>
        <taxon>Bacteria</taxon>
        <taxon>Bacillati</taxon>
        <taxon>Actinomycetota</taxon>
        <taxon>Actinomycetes</taxon>
        <taxon>Streptosporangiales</taxon>
        <taxon>Nocardiopsidaceae</taxon>
        <taxon>Lipingzhangella</taxon>
    </lineage>
</organism>
<protein>
    <submittedName>
        <fullName evidence="3">SpoIIIJ-associated protein</fullName>
    </submittedName>
</protein>
<dbReference type="InterPro" id="IPR036867">
    <property type="entry name" value="R3H_dom_sf"/>
</dbReference>
<reference evidence="3 4" key="1">
    <citation type="submission" date="2020-08" db="EMBL/GenBank/DDBJ databases">
        <title>Sequencing the genomes of 1000 actinobacteria strains.</title>
        <authorList>
            <person name="Klenk H.-P."/>
        </authorList>
    </citation>
    <scope>NUCLEOTIDE SEQUENCE [LARGE SCALE GENOMIC DNA]</scope>
    <source>
        <strain evidence="3 4">DSM 102030</strain>
    </source>
</reference>
<dbReference type="InterPro" id="IPR039247">
    <property type="entry name" value="KhpB"/>
</dbReference>
<feature type="region of interest" description="Disordered" evidence="1">
    <location>
        <begin position="1"/>
        <end position="34"/>
    </location>
</feature>
<dbReference type="CDD" id="cd02644">
    <property type="entry name" value="R3H_jag"/>
    <property type="match status" value="1"/>
</dbReference>
<dbReference type="PROSITE" id="PS51061">
    <property type="entry name" value="R3H"/>
    <property type="match status" value="1"/>
</dbReference>
<proteinExistence type="predicted"/>
<comment type="caution">
    <text evidence="3">The sequence shown here is derived from an EMBL/GenBank/DDBJ whole genome shotgun (WGS) entry which is preliminary data.</text>
</comment>
<dbReference type="Gene3D" id="3.30.1370.50">
    <property type="entry name" value="R3H-like domain"/>
    <property type="match status" value="1"/>
</dbReference>
<dbReference type="CDD" id="cd02414">
    <property type="entry name" value="KH-II_Jag"/>
    <property type="match status" value="1"/>
</dbReference>
<dbReference type="Gene3D" id="3.30.300.20">
    <property type="match status" value="1"/>
</dbReference>
<evidence type="ECO:0000259" key="2">
    <source>
        <dbReference type="PROSITE" id="PS51061"/>
    </source>
</evidence>
<accession>A0A7W7RNU0</accession>
<dbReference type="InterPro" id="IPR034079">
    <property type="entry name" value="R3H_KhpB"/>
</dbReference>
<evidence type="ECO:0000313" key="4">
    <source>
        <dbReference type="Proteomes" id="UP000523007"/>
    </source>
</evidence>
<dbReference type="Proteomes" id="UP000523007">
    <property type="component" value="Unassembled WGS sequence"/>
</dbReference>
<dbReference type="PANTHER" id="PTHR35800:SF1">
    <property type="entry name" value="RNA-BINDING PROTEIN KHPB"/>
    <property type="match status" value="1"/>
</dbReference>
<dbReference type="GO" id="GO:0003723">
    <property type="term" value="F:RNA binding"/>
    <property type="evidence" value="ECO:0007669"/>
    <property type="project" value="InterPro"/>
</dbReference>
<dbReference type="Pfam" id="PF01424">
    <property type="entry name" value="R3H"/>
    <property type="match status" value="1"/>
</dbReference>
<feature type="domain" description="R3H" evidence="2">
    <location>
        <begin position="120"/>
        <end position="185"/>
    </location>
</feature>
<name>A0A7W7RNU0_9ACTN</name>
<dbReference type="EMBL" id="JACHJT010000002">
    <property type="protein sequence ID" value="MBB4935419.1"/>
    <property type="molecule type" value="Genomic_DNA"/>
</dbReference>
<dbReference type="SMART" id="SM00393">
    <property type="entry name" value="R3H"/>
    <property type="match status" value="1"/>
</dbReference>
<dbReference type="InterPro" id="IPR001374">
    <property type="entry name" value="R3H_dom"/>
</dbReference>
<keyword evidence="4" id="KW-1185">Reference proteome</keyword>
<dbReference type="PANTHER" id="PTHR35800">
    <property type="entry name" value="PROTEIN JAG"/>
    <property type="match status" value="1"/>
</dbReference>
<sequence>MSNGNTENADQDRGSVAVADGPAQDESTEPAVDVETLEREGDIAADYIEGLLDVADFDGDIDMDVEGDRAKVSVVGATLDELVGENGEVLEALQELTRLAVHRKTGNRSRLMLDIGGYRDSRRKELKRIGTEVADEVKRDGVVKPLAPMSPFERKVVHDTIAAAGLRSESEGEEPNRYVVVYPEND</sequence>
<gene>
    <name evidence="3" type="ORF">F4561_006313</name>
</gene>
<dbReference type="AlphaFoldDB" id="A0A7W7RNU0"/>
<dbReference type="InterPro" id="IPR038008">
    <property type="entry name" value="Jag_KH"/>
</dbReference>
<evidence type="ECO:0000256" key="1">
    <source>
        <dbReference type="SAM" id="MobiDB-lite"/>
    </source>
</evidence>
<dbReference type="SUPFAM" id="SSF82708">
    <property type="entry name" value="R3H domain"/>
    <property type="match status" value="1"/>
</dbReference>
<dbReference type="InterPro" id="IPR015946">
    <property type="entry name" value="KH_dom-like_a/b"/>
</dbReference>